<dbReference type="AlphaFoldDB" id="A0A917EHT3"/>
<gene>
    <name evidence="1" type="primary">fdsD</name>
    <name evidence="1" type="ORF">GCM10011517_11630</name>
</gene>
<comment type="caution">
    <text evidence="1">The sequence shown here is derived from an EMBL/GenBank/DDBJ whole genome shotgun (WGS) entry which is preliminary data.</text>
</comment>
<name>A0A917EHT3_9RHOB</name>
<evidence type="ECO:0000313" key="1">
    <source>
        <dbReference type="EMBL" id="GGE45674.1"/>
    </source>
</evidence>
<dbReference type="RefSeq" id="WP_095596003.1">
    <property type="nucleotide sequence ID" value="NZ_BMKN01000001.1"/>
</dbReference>
<evidence type="ECO:0000313" key="2">
    <source>
        <dbReference type="Proteomes" id="UP000606730"/>
    </source>
</evidence>
<dbReference type="InterPro" id="IPR021074">
    <property type="entry name" value="Formate_DH_dsu"/>
</dbReference>
<dbReference type="Pfam" id="PF11390">
    <property type="entry name" value="FdsD"/>
    <property type="match status" value="1"/>
</dbReference>
<accession>A0A917EHT3</accession>
<organism evidence="1 2">
    <name type="scientific">Actibacterium pelagium</name>
    <dbReference type="NCBI Taxonomy" id="2029103"/>
    <lineage>
        <taxon>Bacteria</taxon>
        <taxon>Pseudomonadati</taxon>
        <taxon>Pseudomonadota</taxon>
        <taxon>Alphaproteobacteria</taxon>
        <taxon>Rhodobacterales</taxon>
        <taxon>Roseobacteraceae</taxon>
        <taxon>Actibacterium</taxon>
    </lineage>
</organism>
<dbReference type="OrthoDB" id="7409377at2"/>
<sequence length="73" mass="8173">MSLEKLTYMANQIASFFRSQPEDKAVAGIANHINDFWEPRMRLQLFEILDAGGDGLSPLVIKAADQIRRPKAA</sequence>
<dbReference type="Proteomes" id="UP000606730">
    <property type="component" value="Unassembled WGS sequence"/>
</dbReference>
<protein>
    <submittedName>
        <fullName evidence="1">Formate dehydrogenase subunit delta</fullName>
    </submittedName>
</protein>
<proteinExistence type="predicted"/>
<dbReference type="EMBL" id="BMKN01000001">
    <property type="protein sequence ID" value="GGE45674.1"/>
    <property type="molecule type" value="Genomic_DNA"/>
</dbReference>
<reference evidence="1" key="1">
    <citation type="journal article" date="2014" name="Int. J. Syst. Evol. Microbiol.">
        <title>Complete genome sequence of Corynebacterium casei LMG S-19264T (=DSM 44701T), isolated from a smear-ripened cheese.</title>
        <authorList>
            <consortium name="US DOE Joint Genome Institute (JGI-PGF)"/>
            <person name="Walter F."/>
            <person name="Albersmeier A."/>
            <person name="Kalinowski J."/>
            <person name="Ruckert C."/>
        </authorList>
    </citation>
    <scope>NUCLEOTIDE SEQUENCE</scope>
    <source>
        <strain evidence="1">CGMCC 1.16012</strain>
    </source>
</reference>
<reference evidence="1" key="2">
    <citation type="submission" date="2020-09" db="EMBL/GenBank/DDBJ databases">
        <authorList>
            <person name="Sun Q."/>
            <person name="Zhou Y."/>
        </authorList>
    </citation>
    <scope>NUCLEOTIDE SEQUENCE</scope>
    <source>
        <strain evidence="1">CGMCC 1.16012</strain>
    </source>
</reference>
<keyword evidence="2" id="KW-1185">Reference proteome</keyword>